<dbReference type="InterPro" id="IPR036890">
    <property type="entry name" value="HATPase_C_sf"/>
</dbReference>
<dbReference type="GO" id="GO:0005886">
    <property type="term" value="C:plasma membrane"/>
    <property type="evidence" value="ECO:0007669"/>
    <property type="project" value="UniProtKB-SubCell"/>
</dbReference>
<dbReference type="PANTHER" id="PTHR44936">
    <property type="entry name" value="SENSOR PROTEIN CREC"/>
    <property type="match status" value="1"/>
</dbReference>
<dbReference type="GO" id="GO:0005524">
    <property type="term" value="F:ATP binding"/>
    <property type="evidence" value="ECO:0007669"/>
    <property type="project" value="UniProtKB-KW"/>
</dbReference>
<evidence type="ECO:0000256" key="4">
    <source>
        <dbReference type="ARBA" id="ARBA00022475"/>
    </source>
</evidence>
<dbReference type="Gene3D" id="3.30.565.10">
    <property type="entry name" value="Histidine kinase-like ATPase, C-terminal domain"/>
    <property type="match status" value="1"/>
</dbReference>
<evidence type="ECO:0000256" key="2">
    <source>
        <dbReference type="ARBA" id="ARBA00004651"/>
    </source>
</evidence>
<dbReference type="InterPro" id="IPR004358">
    <property type="entry name" value="Sig_transdc_His_kin-like_C"/>
</dbReference>
<dbReference type="PANTHER" id="PTHR44936:SF10">
    <property type="entry name" value="SENSOR PROTEIN RSTB"/>
    <property type="match status" value="1"/>
</dbReference>
<dbReference type="Gene3D" id="1.10.8.500">
    <property type="entry name" value="HAMP domain in histidine kinase"/>
    <property type="match status" value="1"/>
</dbReference>
<evidence type="ECO:0000313" key="13">
    <source>
        <dbReference type="EMBL" id="HFK98295.1"/>
    </source>
</evidence>
<keyword evidence="10" id="KW-1133">Transmembrane helix</keyword>
<keyword evidence="7" id="KW-0547">Nucleotide-binding</keyword>
<evidence type="ECO:0000256" key="8">
    <source>
        <dbReference type="ARBA" id="ARBA00022777"/>
    </source>
</evidence>
<dbReference type="SUPFAM" id="SSF47384">
    <property type="entry name" value="Homodimeric domain of signal transducing histidine kinase"/>
    <property type="match status" value="1"/>
</dbReference>
<dbReference type="SMART" id="SM00387">
    <property type="entry name" value="HATPase_c"/>
    <property type="match status" value="1"/>
</dbReference>
<dbReference type="InterPro" id="IPR050980">
    <property type="entry name" value="2C_sensor_his_kinase"/>
</dbReference>
<dbReference type="InterPro" id="IPR003594">
    <property type="entry name" value="HATPase_dom"/>
</dbReference>
<dbReference type="EC" id="2.7.13.3" evidence="3"/>
<dbReference type="InterPro" id="IPR003661">
    <property type="entry name" value="HisK_dim/P_dom"/>
</dbReference>
<dbReference type="SUPFAM" id="SSF158472">
    <property type="entry name" value="HAMP domain-like"/>
    <property type="match status" value="1"/>
</dbReference>
<comment type="subcellular location">
    <subcellularLocation>
        <location evidence="2">Cell membrane</location>
        <topology evidence="2">Multi-pass membrane protein</topology>
    </subcellularLocation>
</comment>
<accession>A0A832A326</accession>
<dbReference type="InterPro" id="IPR003660">
    <property type="entry name" value="HAMP_dom"/>
</dbReference>
<dbReference type="SUPFAM" id="SSF55874">
    <property type="entry name" value="ATPase domain of HSP90 chaperone/DNA topoisomerase II/histidine kinase"/>
    <property type="match status" value="1"/>
</dbReference>
<evidence type="ECO:0000256" key="3">
    <source>
        <dbReference type="ARBA" id="ARBA00012438"/>
    </source>
</evidence>
<feature type="domain" description="HAMP" evidence="12">
    <location>
        <begin position="179"/>
        <end position="234"/>
    </location>
</feature>
<name>A0A832A326_9BACT</name>
<dbReference type="Pfam" id="PF00512">
    <property type="entry name" value="HisKA"/>
    <property type="match status" value="1"/>
</dbReference>
<dbReference type="CDD" id="cd00082">
    <property type="entry name" value="HisKA"/>
    <property type="match status" value="1"/>
</dbReference>
<comment type="caution">
    <text evidence="13">The sequence shown here is derived from an EMBL/GenBank/DDBJ whole genome shotgun (WGS) entry which is preliminary data.</text>
</comment>
<protein>
    <recommendedName>
        <fullName evidence="3">histidine kinase</fullName>
        <ecNumber evidence="3">2.7.13.3</ecNumber>
    </recommendedName>
</protein>
<dbReference type="InterPro" id="IPR005467">
    <property type="entry name" value="His_kinase_dom"/>
</dbReference>
<dbReference type="SMART" id="SM00304">
    <property type="entry name" value="HAMP"/>
    <property type="match status" value="1"/>
</dbReference>
<keyword evidence="9" id="KW-0067">ATP-binding</keyword>
<organism evidence="13">
    <name type="scientific">Desulfacinum infernum</name>
    <dbReference type="NCBI Taxonomy" id="35837"/>
    <lineage>
        <taxon>Bacteria</taxon>
        <taxon>Pseudomonadati</taxon>
        <taxon>Thermodesulfobacteriota</taxon>
        <taxon>Syntrophobacteria</taxon>
        <taxon>Syntrophobacterales</taxon>
        <taxon>Syntrophobacteraceae</taxon>
        <taxon>Desulfacinum</taxon>
    </lineage>
</organism>
<dbReference type="GO" id="GO:0000155">
    <property type="term" value="F:phosphorelay sensor kinase activity"/>
    <property type="evidence" value="ECO:0007669"/>
    <property type="project" value="InterPro"/>
</dbReference>
<dbReference type="EMBL" id="DSTK01000039">
    <property type="protein sequence ID" value="HFK98295.1"/>
    <property type="molecule type" value="Genomic_DNA"/>
</dbReference>
<dbReference type="FunFam" id="3.30.565.10:FF:000006">
    <property type="entry name" value="Sensor histidine kinase WalK"/>
    <property type="match status" value="1"/>
</dbReference>
<keyword evidence="5" id="KW-0597">Phosphoprotein</keyword>
<keyword evidence="4" id="KW-1003">Cell membrane</keyword>
<evidence type="ECO:0000256" key="1">
    <source>
        <dbReference type="ARBA" id="ARBA00000085"/>
    </source>
</evidence>
<evidence type="ECO:0000256" key="6">
    <source>
        <dbReference type="ARBA" id="ARBA00022679"/>
    </source>
</evidence>
<evidence type="ECO:0000256" key="10">
    <source>
        <dbReference type="SAM" id="Phobius"/>
    </source>
</evidence>
<dbReference type="Pfam" id="PF02518">
    <property type="entry name" value="HATPase_c"/>
    <property type="match status" value="1"/>
</dbReference>
<evidence type="ECO:0000256" key="7">
    <source>
        <dbReference type="ARBA" id="ARBA00022741"/>
    </source>
</evidence>
<dbReference type="PROSITE" id="PS50885">
    <property type="entry name" value="HAMP"/>
    <property type="match status" value="1"/>
</dbReference>
<feature type="transmembrane region" description="Helical" evidence="10">
    <location>
        <begin position="9"/>
        <end position="31"/>
    </location>
</feature>
<dbReference type="SMART" id="SM00388">
    <property type="entry name" value="HisKA"/>
    <property type="match status" value="1"/>
</dbReference>
<dbReference type="Gene3D" id="1.10.287.130">
    <property type="match status" value="1"/>
</dbReference>
<dbReference type="InterPro" id="IPR036097">
    <property type="entry name" value="HisK_dim/P_sf"/>
</dbReference>
<evidence type="ECO:0000259" key="12">
    <source>
        <dbReference type="PROSITE" id="PS50885"/>
    </source>
</evidence>
<evidence type="ECO:0000259" key="11">
    <source>
        <dbReference type="PROSITE" id="PS50109"/>
    </source>
</evidence>
<dbReference type="Pfam" id="PF00672">
    <property type="entry name" value="HAMP"/>
    <property type="match status" value="1"/>
</dbReference>
<keyword evidence="10" id="KW-0472">Membrane</keyword>
<reference evidence="13" key="1">
    <citation type="journal article" date="2020" name="mSystems">
        <title>Genome- and Community-Level Interaction Insights into Carbon Utilization and Element Cycling Functions of Hydrothermarchaeota in Hydrothermal Sediment.</title>
        <authorList>
            <person name="Zhou Z."/>
            <person name="Liu Y."/>
            <person name="Xu W."/>
            <person name="Pan J."/>
            <person name="Luo Z.H."/>
            <person name="Li M."/>
        </authorList>
    </citation>
    <scope>NUCLEOTIDE SEQUENCE [LARGE SCALE GENOMIC DNA]</scope>
    <source>
        <strain evidence="13">SpSt-456</strain>
    </source>
</reference>
<comment type="catalytic activity">
    <reaction evidence="1">
        <text>ATP + protein L-histidine = ADP + protein N-phospho-L-histidine.</text>
        <dbReference type="EC" id="2.7.13.3"/>
    </reaction>
</comment>
<dbReference type="AlphaFoldDB" id="A0A832A326"/>
<keyword evidence="10" id="KW-0812">Transmembrane</keyword>
<gene>
    <name evidence="13" type="ORF">ENS06_13365</name>
</gene>
<keyword evidence="6" id="KW-0808">Transferase</keyword>
<evidence type="ECO:0000256" key="9">
    <source>
        <dbReference type="ARBA" id="ARBA00022840"/>
    </source>
</evidence>
<dbReference type="PRINTS" id="PR00344">
    <property type="entry name" value="BCTRLSENSOR"/>
</dbReference>
<dbReference type="CDD" id="cd06225">
    <property type="entry name" value="HAMP"/>
    <property type="match status" value="1"/>
</dbReference>
<feature type="domain" description="Histidine kinase" evidence="11">
    <location>
        <begin position="242"/>
        <end position="459"/>
    </location>
</feature>
<sequence length="460" mass="50502">MKGVFGKIFLAFCGSICAGAFLSALVLGWLFPRKNWLEGWWEATRHTVRLVGITGLSIYEDRGSDALARFLEQLENDRSVRYFFLDSSGRELLGRSLPKDLPWNPSSGPSLPLGARRPQLLPSPVEIVGLTGPSGAHYTLVRHVMAPMPPLPRSRLVPQAVTLGGLLSAASVLCFFLARNFVAPLRALQHSARLLAAGDFGARVKSEVRHRKDEFGVLARDFDHMAEQLGRLVEAQRQLLRDISHELRSPLTRLGVAVELTRKHAPAELSPFLDRIEKESERLNTLISHVLTLARLEHVGPLVAEDRVSFHRLVEEVARDADFEAQGKGCAVRWSLEPADVVGSADLLRSAVENVIRNAVTYSPAGTVVTVSMERRTSEQGQRIVLRVEDEGPGVPDSHLPEIFRPFYRVAKDRNRKTGGSGLGLAIAFKAVQRHGGSMTAANRPEGGLCVTVELPIAPS</sequence>
<dbReference type="PROSITE" id="PS50109">
    <property type="entry name" value="HIS_KIN"/>
    <property type="match status" value="1"/>
</dbReference>
<proteinExistence type="predicted"/>
<evidence type="ECO:0000256" key="5">
    <source>
        <dbReference type="ARBA" id="ARBA00022553"/>
    </source>
</evidence>
<keyword evidence="8" id="KW-0418">Kinase</keyword>